<evidence type="ECO:0000256" key="1">
    <source>
        <dbReference type="ARBA" id="ARBA00004651"/>
    </source>
</evidence>
<feature type="transmembrane region" description="Helical" evidence="6">
    <location>
        <begin position="269"/>
        <end position="290"/>
    </location>
</feature>
<dbReference type="RefSeq" id="WP_275475372.1">
    <property type="nucleotide sequence ID" value="NZ_CP162940.1"/>
</dbReference>
<evidence type="ECO:0000313" key="8">
    <source>
        <dbReference type="EMBL" id="MFB5189574.1"/>
    </source>
</evidence>
<feature type="transmembrane region" description="Helical" evidence="6">
    <location>
        <begin position="361"/>
        <end position="384"/>
    </location>
</feature>
<keyword evidence="3 6" id="KW-0812">Transmembrane</keyword>
<dbReference type="Gene3D" id="1.20.1250.20">
    <property type="entry name" value="MFS general substrate transporter like domains"/>
    <property type="match status" value="2"/>
</dbReference>
<dbReference type="PROSITE" id="PS50850">
    <property type="entry name" value="MFS"/>
    <property type="match status" value="1"/>
</dbReference>
<evidence type="ECO:0000256" key="6">
    <source>
        <dbReference type="SAM" id="Phobius"/>
    </source>
</evidence>
<keyword evidence="5 6" id="KW-0472">Membrane</keyword>
<feature type="transmembrane region" description="Helical" evidence="6">
    <location>
        <begin position="327"/>
        <end position="349"/>
    </location>
</feature>
<keyword evidence="4 6" id="KW-1133">Transmembrane helix</keyword>
<feature type="transmembrane region" description="Helical" evidence="6">
    <location>
        <begin position="390"/>
        <end position="412"/>
    </location>
</feature>
<evidence type="ECO:0000256" key="3">
    <source>
        <dbReference type="ARBA" id="ARBA00022692"/>
    </source>
</evidence>
<gene>
    <name evidence="8" type="ORF">KKP3000_002849</name>
</gene>
<feature type="domain" description="Major facilitator superfamily (MFS) profile" evidence="7">
    <location>
        <begin position="9"/>
        <end position="416"/>
    </location>
</feature>
<dbReference type="InterPro" id="IPR011701">
    <property type="entry name" value="MFS"/>
</dbReference>
<keyword evidence="2" id="KW-0813">Transport</keyword>
<feature type="transmembrane region" description="Helical" evidence="6">
    <location>
        <begin position="302"/>
        <end position="321"/>
    </location>
</feature>
<dbReference type="CDD" id="cd17319">
    <property type="entry name" value="MFS_ExuT_GudP_like"/>
    <property type="match status" value="1"/>
</dbReference>
<proteinExistence type="predicted"/>
<feature type="transmembrane region" description="Helical" evidence="6">
    <location>
        <begin position="228"/>
        <end position="249"/>
    </location>
</feature>
<dbReference type="PANTHER" id="PTHR11662:SF399">
    <property type="entry name" value="FI19708P1-RELATED"/>
    <property type="match status" value="1"/>
</dbReference>
<evidence type="ECO:0000256" key="4">
    <source>
        <dbReference type="ARBA" id="ARBA00022989"/>
    </source>
</evidence>
<feature type="transmembrane region" description="Helical" evidence="6">
    <location>
        <begin position="163"/>
        <end position="182"/>
    </location>
</feature>
<dbReference type="Proteomes" id="UP001579974">
    <property type="component" value="Unassembled WGS sequence"/>
</dbReference>
<keyword evidence="9" id="KW-1185">Reference proteome</keyword>
<dbReference type="PANTHER" id="PTHR11662">
    <property type="entry name" value="SOLUTE CARRIER FAMILY 17"/>
    <property type="match status" value="1"/>
</dbReference>
<organism evidence="8 9">
    <name type="scientific">Alicyclobacillus fastidiosus</name>
    <dbReference type="NCBI Taxonomy" id="392011"/>
    <lineage>
        <taxon>Bacteria</taxon>
        <taxon>Bacillati</taxon>
        <taxon>Bacillota</taxon>
        <taxon>Bacilli</taxon>
        <taxon>Bacillales</taxon>
        <taxon>Alicyclobacillaceae</taxon>
        <taxon>Alicyclobacillus</taxon>
    </lineage>
</organism>
<name>A0ABV5ABD5_9BACL</name>
<evidence type="ECO:0000256" key="2">
    <source>
        <dbReference type="ARBA" id="ARBA00022448"/>
    </source>
</evidence>
<evidence type="ECO:0000256" key="5">
    <source>
        <dbReference type="ARBA" id="ARBA00023136"/>
    </source>
</evidence>
<sequence>MFGRYWKVVVLMLFLAQVINYLDRSAFSVAAPIITKQLHFSPAELGILLSSFSVGYAVFNFVGGYLSDMYGPRRVYGGAMTLWSIFCGLTTLGFNFASMFIIRLIFGIGEGPLATTTNKTLTNWVPKAKHAGAVGIANAGSPLGGAIAGPIVGLIAVYSSWKVSFLAITIIGLLWAVVWLRIVKDHPRQHSKVSPEELQEIEQGKAWPSGVSNAIKIPLSHYLKQPTVLFTAVAFFTFNYILFFFLTWFPSYLSIEKHLSIKNISIATSIPWIVGTVGVLLSGWISDYIYKKTKNLMFSRKVVLVVGLLGAAVCVGLAGLAQTPVSAVVLMTIGIFFMYITGAIYWSIISDNVATERVGGVGGFIHAIANVSGIIAPTVTGVIVQSTGSFVSAFLVAGILAIVGAVCVMLFVRPMRDTSARRQEPNHMSV</sequence>
<dbReference type="EMBL" id="JBDXSU010000003">
    <property type="protein sequence ID" value="MFB5189574.1"/>
    <property type="molecule type" value="Genomic_DNA"/>
</dbReference>
<dbReference type="InterPro" id="IPR036259">
    <property type="entry name" value="MFS_trans_sf"/>
</dbReference>
<feature type="transmembrane region" description="Helical" evidence="6">
    <location>
        <begin position="79"/>
        <end position="106"/>
    </location>
</feature>
<dbReference type="InterPro" id="IPR050382">
    <property type="entry name" value="MFS_Na/Anion_cotransporter"/>
</dbReference>
<accession>A0ABV5ABD5</accession>
<reference evidence="8 9" key="1">
    <citation type="journal article" date="2024" name="Int. J. Mol. Sci.">
        <title>Exploration of Alicyclobacillus spp. Genome in Search of Antibiotic Resistance.</title>
        <authorList>
            <person name="Bucka-Kolendo J."/>
            <person name="Kiousi D.E."/>
            <person name="Dekowska A."/>
            <person name="Mikolajczuk-Szczyrba A."/>
            <person name="Karadedos D.M."/>
            <person name="Michael P."/>
            <person name="Galanis A."/>
            <person name="Sokolowska B."/>
        </authorList>
    </citation>
    <scope>NUCLEOTIDE SEQUENCE [LARGE SCALE GENOMIC DNA]</scope>
    <source>
        <strain evidence="8 9">KKP 3000</strain>
    </source>
</reference>
<dbReference type="SUPFAM" id="SSF103473">
    <property type="entry name" value="MFS general substrate transporter"/>
    <property type="match status" value="1"/>
</dbReference>
<comment type="subcellular location">
    <subcellularLocation>
        <location evidence="1">Cell membrane</location>
        <topology evidence="1">Multi-pass membrane protein</topology>
    </subcellularLocation>
</comment>
<evidence type="ECO:0000313" key="9">
    <source>
        <dbReference type="Proteomes" id="UP001579974"/>
    </source>
</evidence>
<dbReference type="Pfam" id="PF07690">
    <property type="entry name" value="MFS_1"/>
    <property type="match status" value="1"/>
</dbReference>
<feature type="transmembrane region" description="Helical" evidence="6">
    <location>
        <begin position="46"/>
        <end position="67"/>
    </location>
</feature>
<evidence type="ECO:0000259" key="7">
    <source>
        <dbReference type="PROSITE" id="PS50850"/>
    </source>
</evidence>
<protein>
    <submittedName>
        <fullName evidence="8">MFS transporter</fullName>
    </submittedName>
</protein>
<dbReference type="InterPro" id="IPR020846">
    <property type="entry name" value="MFS_dom"/>
</dbReference>
<comment type="caution">
    <text evidence="8">The sequence shown here is derived from an EMBL/GenBank/DDBJ whole genome shotgun (WGS) entry which is preliminary data.</text>
</comment>